<dbReference type="GO" id="GO:0005524">
    <property type="term" value="F:ATP binding"/>
    <property type="evidence" value="ECO:0007669"/>
    <property type="project" value="InterPro"/>
</dbReference>
<accession>A0A172U095</accession>
<evidence type="ECO:0000259" key="2">
    <source>
        <dbReference type="Pfam" id="PF21360"/>
    </source>
</evidence>
<dbReference type="KEGG" id="fla:SY85_20110"/>
<sequence length="323" mass="36432">MGKKVLVTGIGGNVGYGILRNILRYHQNIEIIGTNTERISAGNHLCHVVYEVPFSTNENYIPEIQTICKKHDVDLIIPSTDYESFILASNKEKLTAAVAVSPANTCHIFLDKYITYKTLSGFNLPFAQSILPSEYKDNYEEVIVKPREGRGSRGIHINPSQPKSFSDEYLVQPFFKGKEITTAFYVTKEGLLHGLITLERSLSSGATNMCEVNTDFDERLKAYIVELISKIEIRGACNLQSIIVGDDFIPFEVNCRISGTNSIRSQFGFKDVSYTLDEYLFNTLPEPVQLKRGAAIRIMHDIIYPEVSLSNINNQSDNFYIYE</sequence>
<dbReference type="Gene3D" id="3.40.50.20">
    <property type="match status" value="1"/>
</dbReference>
<protein>
    <submittedName>
        <fullName evidence="3">Uncharacterized protein</fullName>
    </submittedName>
</protein>
<dbReference type="AlphaFoldDB" id="A0A172U095"/>
<dbReference type="RefSeq" id="WP_066406893.1">
    <property type="nucleotide sequence ID" value="NZ_CP011390.1"/>
</dbReference>
<dbReference type="GO" id="GO:0046872">
    <property type="term" value="F:metal ion binding"/>
    <property type="evidence" value="ECO:0007669"/>
    <property type="project" value="InterPro"/>
</dbReference>
<dbReference type="Gene3D" id="3.30.470.20">
    <property type="entry name" value="ATP-grasp fold, B domain"/>
    <property type="match status" value="1"/>
</dbReference>
<dbReference type="EMBL" id="CP011390">
    <property type="protein sequence ID" value="ANE52443.1"/>
    <property type="molecule type" value="Genomic_DNA"/>
</dbReference>
<gene>
    <name evidence="3" type="ORF">SY85_20110</name>
</gene>
<dbReference type="InterPro" id="IPR003806">
    <property type="entry name" value="ATP-grasp_PylC-type"/>
</dbReference>
<dbReference type="Proteomes" id="UP000077177">
    <property type="component" value="Chromosome"/>
</dbReference>
<dbReference type="SUPFAM" id="SSF56059">
    <property type="entry name" value="Glutathione synthetase ATP-binding domain-like"/>
    <property type="match status" value="1"/>
</dbReference>
<evidence type="ECO:0000313" key="4">
    <source>
        <dbReference type="Proteomes" id="UP000077177"/>
    </source>
</evidence>
<dbReference type="STRING" id="1492898.SY85_20110"/>
<evidence type="ECO:0000259" key="1">
    <source>
        <dbReference type="Pfam" id="PF02655"/>
    </source>
</evidence>
<evidence type="ECO:0000313" key="3">
    <source>
        <dbReference type="EMBL" id="ANE52443.1"/>
    </source>
</evidence>
<reference evidence="4" key="1">
    <citation type="submission" date="2015-01" db="EMBL/GenBank/DDBJ databases">
        <title>Flavisolibacter sp./LCS9/ whole genome sequencing.</title>
        <authorList>
            <person name="Kim M.K."/>
            <person name="Srinivasan S."/>
            <person name="Lee J.-J."/>
        </authorList>
    </citation>
    <scope>NUCLEOTIDE SEQUENCE [LARGE SCALE GENOMIC DNA]</scope>
    <source>
        <strain evidence="4">LCS9</strain>
    </source>
</reference>
<dbReference type="Pfam" id="PF21360">
    <property type="entry name" value="PylC-like_N"/>
    <property type="match status" value="1"/>
</dbReference>
<feature type="domain" description="ATP-grasp fold PylC-type" evidence="1">
    <location>
        <begin position="111"/>
        <end position="260"/>
    </location>
</feature>
<organism evidence="3 4">
    <name type="scientific">Flavisolibacter tropicus</name>
    <dbReference type="NCBI Taxonomy" id="1492898"/>
    <lineage>
        <taxon>Bacteria</taxon>
        <taxon>Pseudomonadati</taxon>
        <taxon>Bacteroidota</taxon>
        <taxon>Chitinophagia</taxon>
        <taxon>Chitinophagales</taxon>
        <taxon>Chitinophagaceae</taxon>
        <taxon>Flavisolibacter</taxon>
    </lineage>
</organism>
<dbReference type="InterPro" id="IPR048764">
    <property type="entry name" value="PylC_N"/>
</dbReference>
<dbReference type="PATRIC" id="fig|1492898.3.peg.4372"/>
<keyword evidence="4" id="KW-1185">Reference proteome</keyword>
<name>A0A172U095_9BACT</name>
<dbReference type="OrthoDB" id="650389at2"/>
<proteinExistence type="predicted"/>
<reference evidence="3 4" key="2">
    <citation type="journal article" date="2016" name="Int. J. Syst. Evol. Microbiol.">
        <title>Flavisolibacter tropicus sp. nov., isolated from tropical soil.</title>
        <authorList>
            <person name="Lee J.J."/>
            <person name="Kang M.S."/>
            <person name="Kim G.S."/>
            <person name="Lee C.S."/>
            <person name="Lim S."/>
            <person name="Lee J."/>
            <person name="Roh S.H."/>
            <person name="Kang H."/>
            <person name="Ha J.M."/>
            <person name="Bae S."/>
            <person name="Jung H.Y."/>
            <person name="Kim M.K."/>
        </authorList>
    </citation>
    <scope>NUCLEOTIDE SEQUENCE [LARGE SCALE GENOMIC DNA]</scope>
    <source>
        <strain evidence="3 4">LCS9</strain>
    </source>
</reference>
<feature type="domain" description="PylC N-terminal" evidence="2">
    <location>
        <begin position="20"/>
        <end position="95"/>
    </location>
</feature>
<dbReference type="Pfam" id="PF02655">
    <property type="entry name" value="ATP-grasp_3"/>
    <property type="match status" value="1"/>
</dbReference>